<dbReference type="InterPro" id="IPR010099">
    <property type="entry name" value="SDR39U1"/>
</dbReference>
<evidence type="ECO:0000313" key="4">
    <source>
        <dbReference type="EMBL" id="NOU50982.1"/>
    </source>
</evidence>
<dbReference type="RefSeq" id="WP_171626043.1">
    <property type="nucleotide sequence ID" value="NZ_JABBPG010000003.1"/>
</dbReference>
<sequence>MNILVTGATGLIGDKLCRFLYNKHQVYVLTRNVPKAQGQFKNRVTCVDTLEDVDFNDLDAVINLAGEPIADSRWTEKQKMQIRDSRLDITAKIVEKIAQAKNPPHTFISGSAVGYYGRQDNDTLIDESCQHPYQEFSHTLCKQWEELAMSAQSSNTRVCILRTGIVLSQHGGALGKMLLPFKLGLGGKLASGQQMMSWIHIDDMTHIILYLLKHHELSGVFNATAPNPVSNYDFTKALCRALNRPMLFPMPENILKMLFGEMADLLIYGQAVLPKRLQRAGYHFRYNNINEALKSLLVRNNE</sequence>
<dbReference type="Proteomes" id="UP000586305">
    <property type="component" value="Unassembled WGS sequence"/>
</dbReference>
<dbReference type="Gene3D" id="3.40.50.720">
    <property type="entry name" value="NAD(P)-binding Rossmann-like Domain"/>
    <property type="match status" value="1"/>
</dbReference>
<dbReference type="EMBL" id="JABBPG010000003">
    <property type="protein sequence ID" value="NOU50982.1"/>
    <property type="molecule type" value="Genomic_DNA"/>
</dbReference>
<dbReference type="InterPro" id="IPR013549">
    <property type="entry name" value="DUF1731"/>
</dbReference>
<feature type="domain" description="DUF1731" evidence="3">
    <location>
        <begin position="250"/>
        <end position="296"/>
    </location>
</feature>
<dbReference type="CDD" id="cd05242">
    <property type="entry name" value="SDR_a8"/>
    <property type="match status" value="1"/>
</dbReference>
<proteinExistence type="inferred from homology"/>
<dbReference type="Pfam" id="PF01370">
    <property type="entry name" value="Epimerase"/>
    <property type="match status" value="1"/>
</dbReference>
<evidence type="ECO:0000259" key="2">
    <source>
        <dbReference type="Pfam" id="PF01370"/>
    </source>
</evidence>
<name>A0A849VC85_9GAMM</name>
<evidence type="ECO:0000259" key="3">
    <source>
        <dbReference type="Pfam" id="PF08338"/>
    </source>
</evidence>
<dbReference type="Pfam" id="PF08338">
    <property type="entry name" value="DUF1731"/>
    <property type="match status" value="1"/>
</dbReference>
<keyword evidence="5" id="KW-1185">Reference proteome</keyword>
<dbReference type="NCBIfam" id="TIGR01777">
    <property type="entry name" value="yfcH"/>
    <property type="match status" value="1"/>
</dbReference>
<protein>
    <submittedName>
        <fullName evidence="4">TIGR01777 family protein</fullName>
    </submittedName>
</protein>
<organism evidence="4 5">
    <name type="scientific">Pseudoalteromonas caenipelagi</name>
    <dbReference type="NCBI Taxonomy" id="2726988"/>
    <lineage>
        <taxon>Bacteria</taxon>
        <taxon>Pseudomonadati</taxon>
        <taxon>Pseudomonadota</taxon>
        <taxon>Gammaproteobacteria</taxon>
        <taxon>Alteromonadales</taxon>
        <taxon>Pseudoalteromonadaceae</taxon>
        <taxon>Pseudoalteromonas</taxon>
    </lineage>
</organism>
<evidence type="ECO:0000256" key="1">
    <source>
        <dbReference type="ARBA" id="ARBA00009353"/>
    </source>
</evidence>
<dbReference type="PANTHER" id="PTHR11092:SF0">
    <property type="entry name" value="EPIMERASE FAMILY PROTEIN SDR39U1"/>
    <property type="match status" value="1"/>
</dbReference>
<feature type="domain" description="NAD-dependent epimerase/dehydratase" evidence="2">
    <location>
        <begin position="3"/>
        <end position="222"/>
    </location>
</feature>
<evidence type="ECO:0000313" key="5">
    <source>
        <dbReference type="Proteomes" id="UP000586305"/>
    </source>
</evidence>
<gene>
    <name evidence="4" type="ORF">HG263_10605</name>
</gene>
<comment type="caution">
    <text evidence="4">The sequence shown here is derived from an EMBL/GenBank/DDBJ whole genome shotgun (WGS) entry which is preliminary data.</text>
</comment>
<dbReference type="InterPro" id="IPR036291">
    <property type="entry name" value="NAD(P)-bd_dom_sf"/>
</dbReference>
<reference evidence="4 5" key="1">
    <citation type="submission" date="2020-04" db="EMBL/GenBank/DDBJ databases">
        <title>Pseudoalteromonas caenipelagi sp. nov., isolated from a tidal flat.</title>
        <authorList>
            <person name="Park S."/>
            <person name="Yoon J.-H."/>
        </authorList>
    </citation>
    <scope>NUCLEOTIDE SEQUENCE [LARGE SCALE GENOMIC DNA]</scope>
    <source>
        <strain evidence="4 5">JBTF-M23</strain>
    </source>
</reference>
<dbReference type="PANTHER" id="PTHR11092">
    <property type="entry name" value="SUGAR NUCLEOTIDE EPIMERASE RELATED"/>
    <property type="match status" value="1"/>
</dbReference>
<dbReference type="InterPro" id="IPR001509">
    <property type="entry name" value="Epimerase_deHydtase"/>
</dbReference>
<dbReference type="SUPFAM" id="SSF51735">
    <property type="entry name" value="NAD(P)-binding Rossmann-fold domains"/>
    <property type="match status" value="1"/>
</dbReference>
<accession>A0A849VC85</accession>
<comment type="similarity">
    <text evidence="1">Belongs to the NAD(P)-dependent epimerase/dehydratase family. SDR39U1 subfamily.</text>
</comment>
<dbReference type="AlphaFoldDB" id="A0A849VC85"/>